<dbReference type="InterPro" id="IPR029058">
    <property type="entry name" value="AB_hydrolase_fold"/>
</dbReference>
<proteinExistence type="predicted"/>
<dbReference type="Proteomes" id="UP000054314">
    <property type="component" value="Unassembled WGS sequence"/>
</dbReference>
<dbReference type="InterPro" id="IPR002925">
    <property type="entry name" value="Dienelactn_hydro"/>
</dbReference>
<comment type="caution">
    <text evidence="2">The sequence shown here is derived from an EMBL/GenBank/DDBJ whole genome shotgun (WGS) entry which is preliminary data.</text>
</comment>
<keyword evidence="2" id="KW-0378">Hydrolase</keyword>
<dbReference type="SUPFAM" id="SSF53474">
    <property type="entry name" value="alpha/beta-Hydrolases"/>
    <property type="match status" value="1"/>
</dbReference>
<gene>
    <name evidence="2" type="ORF">N869_13730</name>
</gene>
<organism evidence="2 3">
    <name type="scientific">Cellulomonas bogoriensis 69B4 = DSM 16987</name>
    <dbReference type="NCBI Taxonomy" id="1386082"/>
    <lineage>
        <taxon>Bacteria</taxon>
        <taxon>Bacillati</taxon>
        <taxon>Actinomycetota</taxon>
        <taxon>Actinomycetes</taxon>
        <taxon>Micrococcales</taxon>
        <taxon>Cellulomonadaceae</taxon>
        <taxon>Cellulomonas</taxon>
    </lineage>
</organism>
<protein>
    <submittedName>
        <fullName evidence="2">Dienelactone hydrolase</fullName>
    </submittedName>
</protein>
<dbReference type="Pfam" id="PF01738">
    <property type="entry name" value="DLH"/>
    <property type="match status" value="1"/>
</dbReference>
<sequence length="194" mass="20388">MAEVVLFHHAHGLTAGVATLAHDLVADGHHVHTPDLFEGRTFEALDDGVDHAEALGTDVVLKRGARAVEGLAEGLVYIGLSLGVLPAQQLAQTRPGARGAVLVGSCVPVEFFGGWPEGVPVHVHGMDADPWFVGEGDLDAARELVEGAADGQLFLYPGGQHLFIDPSLPAHDAAAHARFMETLRSFLVAVDSRG</sequence>
<keyword evidence="3" id="KW-1185">Reference proteome</keyword>
<reference evidence="2 3" key="1">
    <citation type="submission" date="2013-08" db="EMBL/GenBank/DDBJ databases">
        <title>Genome sequencing of Cellulomonas bogoriensis 69B4.</title>
        <authorList>
            <person name="Chen F."/>
            <person name="Li Y."/>
            <person name="Wang G."/>
        </authorList>
    </citation>
    <scope>NUCLEOTIDE SEQUENCE [LARGE SCALE GENOMIC DNA]</scope>
    <source>
        <strain evidence="2 3">69B4</strain>
    </source>
</reference>
<evidence type="ECO:0000259" key="1">
    <source>
        <dbReference type="Pfam" id="PF01738"/>
    </source>
</evidence>
<dbReference type="GO" id="GO:0016787">
    <property type="term" value="F:hydrolase activity"/>
    <property type="evidence" value="ECO:0007669"/>
    <property type="project" value="UniProtKB-KW"/>
</dbReference>
<accession>A0A0A0C245</accession>
<evidence type="ECO:0000313" key="2">
    <source>
        <dbReference type="EMBL" id="KGM13479.1"/>
    </source>
</evidence>
<dbReference type="RefSeq" id="WP_035059138.1">
    <property type="nucleotide sequence ID" value="NZ_AXCZ01000041.1"/>
</dbReference>
<name>A0A0A0C245_9CELL</name>
<feature type="domain" description="Dienelactone hydrolase" evidence="1">
    <location>
        <begin position="4"/>
        <end position="187"/>
    </location>
</feature>
<evidence type="ECO:0000313" key="3">
    <source>
        <dbReference type="Proteomes" id="UP000054314"/>
    </source>
</evidence>
<dbReference type="AlphaFoldDB" id="A0A0A0C245"/>
<dbReference type="Gene3D" id="3.40.50.1820">
    <property type="entry name" value="alpha/beta hydrolase"/>
    <property type="match status" value="1"/>
</dbReference>
<dbReference type="OrthoDB" id="2834584at2"/>
<dbReference type="EMBL" id="AXCZ01000041">
    <property type="protein sequence ID" value="KGM13479.1"/>
    <property type="molecule type" value="Genomic_DNA"/>
</dbReference>